<dbReference type="Proteomes" id="UP000315003">
    <property type="component" value="Chromosome"/>
</dbReference>
<reference evidence="2 3" key="1">
    <citation type="submission" date="2019-02" db="EMBL/GenBank/DDBJ databases">
        <title>Deep-cultivation of Planctomycetes and their phenomic and genomic characterization uncovers novel biology.</title>
        <authorList>
            <person name="Wiegand S."/>
            <person name="Jogler M."/>
            <person name="Boedeker C."/>
            <person name="Pinto D."/>
            <person name="Vollmers J."/>
            <person name="Rivas-Marin E."/>
            <person name="Kohn T."/>
            <person name="Peeters S.H."/>
            <person name="Heuer A."/>
            <person name="Rast P."/>
            <person name="Oberbeckmann S."/>
            <person name="Bunk B."/>
            <person name="Jeske O."/>
            <person name="Meyerdierks A."/>
            <person name="Storesund J.E."/>
            <person name="Kallscheuer N."/>
            <person name="Luecker S."/>
            <person name="Lage O.M."/>
            <person name="Pohl T."/>
            <person name="Merkel B.J."/>
            <person name="Hornburger P."/>
            <person name="Mueller R.-W."/>
            <person name="Bruemmer F."/>
            <person name="Labrenz M."/>
            <person name="Spormann A.M."/>
            <person name="Op den Camp H."/>
            <person name="Overmann J."/>
            <person name="Amann R."/>
            <person name="Jetten M.S.M."/>
            <person name="Mascher T."/>
            <person name="Medema M.H."/>
            <person name="Devos D.P."/>
            <person name="Kaster A.-K."/>
            <person name="Ovreas L."/>
            <person name="Rohde M."/>
            <person name="Galperin M.Y."/>
            <person name="Jogler C."/>
        </authorList>
    </citation>
    <scope>NUCLEOTIDE SEQUENCE [LARGE SCALE GENOMIC DNA]</scope>
    <source>
        <strain evidence="2 3">SV_7m_r</strain>
    </source>
</reference>
<proteinExistence type="predicted"/>
<evidence type="ECO:0000313" key="3">
    <source>
        <dbReference type="Proteomes" id="UP000315003"/>
    </source>
</evidence>
<sequence length="93" mass="10115">MANDGIQGVDAPVAWYTPQVAVKLADQESNATAGKVNLVKALRALYPIHARTIVITPKANQPPPASFRSARSASEFLHPVRATMRPLPQRDRT</sequence>
<accession>A0A517SZ37</accession>
<evidence type="ECO:0000256" key="1">
    <source>
        <dbReference type="SAM" id="MobiDB-lite"/>
    </source>
</evidence>
<gene>
    <name evidence="2" type="ORF">SV7mr_39490</name>
</gene>
<evidence type="ECO:0000313" key="2">
    <source>
        <dbReference type="EMBL" id="QDT61414.1"/>
    </source>
</evidence>
<name>A0A517SZ37_9BACT</name>
<keyword evidence="3" id="KW-1185">Reference proteome</keyword>
<dbReference type="EMBL" id="CP036272">
    <property type="protein sequence ID" value="QDT61414.1"/>
    <property type="molecule type" value="Genomic_DNA"/>
</dbReference>
<protein>
    <submittedName>
        <fullName evidence="2">Uncharacterized protein</fullName>
    </submittedName>
</protein>
<dbReference type="AlphaFoldDB" id="A0A517SZ37"/>
<organism evidence="2 3">
    <name type="scientific">Stieleria bergensis</name>
    <dbReference type="NCBI Taxonomy" id="2528025"/>
    <lineage>
        <taxon>Bacteria</taxon>
        <taxon>Pseudomonadati</taxon>
        <taxon>Planctomycetota</taxon>
        <taxon>Planctomycetia</taxon>
        <taxon>Pirellulales</taxon>
        <taxon>Pirellulaceae</taxon>
        <taxon>Stieleria</taxon>
    </lineage>
</organism>
<feature type="region of interest" description="Disordered" evidence="1">
    <location>
        <begin position="57"/>
        <end position="93"/>
    </location>
</feature>